<feature type="transmembrane region" description="Helical" evidence="2">
    <location>
        <begin position="373"/>
        <end position="401"/>
    </location>
</feature>
<feature type="transmembrane region" description="Helical" evidence="2">
    <location>
        <begin position="114"/>
        <end position="130"/>
    </location>
</feature>
<accession>A0A931BKS1</accession>
<keyword evidence="2" id="KW-0812">Transmembrane</keyword>
<feature type="transmembrane region" description="Helical" evidence="2">
    <location>
        <begin position="437"/>
        <end position="454"/>
    </location>
</feature>
<protein>
    <recommendedName>
        <fullName evidence="5">O-antigen ligase domain-containing protein</fullName>
    </recommendedName>
</protein>
<comment type="caution">
    <text evidence="3">The sequence shown here is derived from an EMBL/GenBank/DDBJ whole genome shotgun (WGS) entry which is preliminary data.</text>
</comment>
<evidence type="ECO:0000256" key="2">
    <source>
        <dbReference type="SAM" id="Phobius"/>
    </source>
</evidence>
<evidence type="ECO:0000313" key="4">
    <source>
        <dbReference type="Proteomes" id="UP000599312"/>
    </source>
</evidence>
<evidence type="ECO:0008006" key="5">
    <source>
        <dbReference type="Google" id="ProtNLM"/>
    </source>
</evidence>
<feature type="transmembrane region" description="Helical" evidence="2">
    <location>
        <begin position="226"/>
        <end position="246"/>
    </location>
</feature>
<gene>
    <name evidence="3" type="ORF">I2H38_05390</name>
</gene>
<dbReference type="EMBL" id="JADQDO010000002">
    <property type="protein sequence ID" value="MBF9232812.1"/>
    <property type="molecule type" value="Genomic_DNA"/>
</dbReference>
<dbReference type="Proteomes" id="UP000599312">
    <property type="component" value="Unassembled WGS sequence"/>
</dbReference>
<reference evidence="3" key="1">
    <citation type="submission" date="2020-11" db="EMBL/GenBank/DDBJ databases">
        <authorList>
            <person name="Kim M.K."/>
        </authorList>
    </citation>
    <scope>NUCLEOTIDE SEQUENCE</scope>
    <source>
        <strain evidence="3">BT350</strain>
    </source>
</reference>
<name>A0A931BKS1_9HYPH</name>
<organism evidence="3 4">
    <name type="scientific">Microvirga alba</name>
    <dbReference type="NCBI Taxonomy" id="2791025"/>
    <lineage>
        <taxon>Bacteria</taxon>
        <taxon>Pseudomonadati</taxon>
        <taxon>Pseudomonadota</taxon>
        <taxon>Alphaproteobacteria</taxon>
        <taxon>Hyphomicrobiales</taxon>
        <taxon>Methylobacteriaceae</taxon>
        <taxon>Microvirga</taxon>
    </lineage>
</organism>
<proteinExistence type="predicted"/>
<feature type="transmembrane region" description="Helical" evidence="2">
    <location>
        <begin position="59"/>
        <end position="78"/>
    </location>
</feature>
<dbReference type="RefSeq" id="WP_196270804.1">
    <property type="nucleotide sequence ID" value="NZ_JADQDO010000002.1"/>
</dbReference>
<feature type="transmembrane region" description="Helical" evidence="2">
    <location>
        <begin position="136"/>
        <end position="154"/>
    </location>
</feature>
<evidence type="ECO:0000313" key="3">
    <source>
        <dbReference type="EMBL" id="MBF9232812.1"/>
    </source>
</evidence>
<feature type="transmembrane region" description="Helical" evidence="2">
    <location>
        <begin position="413"/>
        <end position="431"/>
    </location>
</feature>
<feature type="region of interest" description="Disordered" evidence="1">
    <location>
        <begin position="1"/>
        <end position="20"/>
    </location>
</feature>
<feature type="transmembrane region" description="Helical" evidence="2">
    <location>
        <begin position="166"/>
        <end position="183"/>
    </location>
</feature>
<keyword evidence="2" id="KW-0472">Membrane</keyword>
<keyword evidence="2" id="KW-1133">Transmembrane helix</keyword>
<sequence length="486" mass="55170">MIDMELYSSERKGRSRRFTVRAPERATNEVELDSVSRKPKGNAERFRQAAEPRNRAKKLPWPVILFLTGIVIPWVIPIGPLRMTIYRIVLVTTIVPCLFMWMSGRAGRVRFPDFVLLLFCAWGILSLAMVHGIETAIQSGGILFVETMGAYLLARCYIRNENDFYNMARLLFIIIVFLLPFGLVETVTGYKPLLAAFGAILPTTDITMMEPRRGLWRVQGPFDHPILFGVSCGSMLAMTHLVLGYGKSPAQRWLKSGLVVATTCLSLSSGPLSALMAQILLLSWNGMLRRIEARWKIFWGLLAVMYAFISVASNQSVPAFYITHAPLFDVWSAYYRLLQWDYGSASVVAHPFFGIGFHEYERPDWMVASIDMFWLFNAITYGAPAGILIFVAFLSLSWAIGLKKGLDERLKEYRTAYLLSMLGFFLAGWAVHFWNSSYVLFVFLIGSGAWFLDVKKETTKEIRRAKGLRQVRRPTIHTAQRPLENA</sequence>
<evidence type="ECO:0000256" key="1">
    <source>
        <dbReference type="SAM" id="MobiDB-lite"/>
    </source>
</evidence>
<dbReference type="AlphaFoldDB" id="A0A931BKS1"/>
<keyword evidence="4" id="KW-1185">Reference proteome</keyword>
<feature type="transmembrane region" description="Helical" evidence="2">
    <location>
        <begin position="297"/>
        <end position="322"/>
    </location>
</feature>
<feature type="transmembrane region" description="Helical" evidence="2">
    <location>
        <begin position="84"/>
        <end position="102"/>
    </location>
</feature>